<reference evidence="7" key="1">
    <citation type="journal article" date="2019" name="Curr. Biol.">
        <title>Genome Sequence of Striga asiatica Provides Insight into the Evolution of Plant Parasitism.</title>
        <authorList>
            <person name="Yoshida S."/>
            <person name="Kim S."/>
            <person name="Wafula E.K."/>
            <person name="Tanskanen J."/>
            <person name="Kim Y.M."/>
            <person name="Honaas L."/>
            <person name="Yang Z."/>
            <person name="Spallek T."/>
            <person name="Conn C.E."/>
            <person name="Ichihashi Y."/>
            <person name="Cheong K."/>
            <person name="Cui S."/>
            <person name="Der J.P."/>
            <person name="Gundlach H."/>
            <person name="Jiao Y."/>
            <person name="Hori C."/>
            <person name="Ishida J.K."/>
            <person name="Kasahara H."/>
            <person name="Kiba T."/>
            <person name="Kim M.S."/>
            <person name="Koo N."/>
            <person name="Laohavisit A."/>
            <person name="Lee Y.H."/>
            <person name="Lumba S."/>
            <person name="McCourt P."/>
            <person name="Mortimer J.C."/>
            <person name="Mutuku J.M."/>
            <person name="Nomura T."/>
            <person name="Sasaki-Sekimoto Y."/>
            <person name="Seto Y."/>
            <person name="Wang Y."/>
            <person name="Wakatake T."/>
            <person name="Sakakibara H."/>
            <person name="Demura T."/>
            <person name="Yamaguchi S."/>
            <person name="Yoneyama K."/>
            <person name="Manabe R.I."/>
            <person name="Nelson D.C."/>
            <person name="Schulman A.H."/>
            <person name="Timko M.P."/>
            <person name="dePamphilis C.W."/>
            <person name="Choi D."/>
            <person name="Shirasu K."/>
        </authorList>
    </citation>
    <scope>NUCLEOTIDE SEQUENCE [LARGE SCALE GENOMIC DNA]</scope>
    <source>
        <strain evidence="7">cv. UVA1</strain>
    </source>
</reference>
<keyword evidence="2 4" id="KW-0328">Glycosyltransferase</keyword>
<dbReference type="Gene3D" id="3.40.50.2000">
    <property type="entry name" value="Glycogen Phosphorylase B"/>
    <property type="match status" value="2"/>
</dbReference>
<dbReference type="EC" id="2.4.1.-" evidence="5"/>
<dbReference type="PANTHER" id="PTHR48047:SF45">
    <property type="entry name" value="SCOPOLETIN GLUCOSYLTRANSFERASE-LIKE"/>
    <property type="match status" value="1"/>
</dbReference>
<evidence type="ECO:0000256" key="1">
    <source>
        <dbReference type="ARBA" id="ARBA00009995"/>
    </source>
</evidence>
<evidence type="ECO:0000256" key="2">
    <source>
        <dbReference type="ARBA" id="ARBA00022676"/>
    </source>
</evidence>
<evidence type="ECO:0000256" key="3">
    <source>
        <dbReference type="ARBA" id="ARBA00022679"/>
    </source>
</evidence>
<dbReference type="OrthoDB" id="884626at2759"/>
<dbReference type="PROSITE" id="PS00375">
    <property type="entry name" value="UDPGT"/>
    <property type="match status" value="1"/>
</dbReference>
<dbReference type="Pfam" id="PF00201">
    <property type="entry name" value="UDPGT"/>
    <property type="match status" value="1"/>
</dbReference>
<dbReference type="EMBL" id="BKCP01012737">
    <property type="protein sequence ID" value="GER56601.1"/>
    <property type="molecule type" value="Genomic_DNA"/>
</dbReference>
<accession>A0A5A7RHH5</accession>
<sequence length="449" mass="50126">MAQLHIVLFPAMSYGRIIPTLDLAKLFTSRGLRATIIITPPFAPTVEPARSSGHDIGRKTLDFPPENSLLPKNIFSLDQVLSPELLAKFFEATALLRDPLECLLLDLNANCLVSGVFLPWTVGPTNTLGIPRLIFQCWGCFALCASEHMRGHEPHKSLSSDSDTFVLPGLPHELTFVRSQVPSEDENSLFSRIKERMRETDRESFEVVVNSFYELEPDYANHYKNVLGMKTWHVGPLLLLCNDEGDKGKSWRGEKSDIDENDCLAWLDSKNPGSLHEMAAGLESSGHDFVWAVRHEEKEDPLPEGFEERTRGKGLVIRGWSPQLTILGNEAVGVFVTHCGWNSILEGVSAGVPMVTWPAFAEQFYNEKLLTEVLRVGGIGWEAVRAAVQKVMTDDEMRRRGKDLRVMAKRAVVEGGSSYEGLNALIDELGLCASYKTGQQLENKEFEVR</sequence>
<dbReference type="PANTHER" id="PTHR48047">
    <property type="entry name" value="GLYCOSYLTRANSFERASE"/>
    <property type="match status" value="1"/>
</dbReference>
<dbReference type="CDD" id="cd03784">
    <property type="entry name" value="GT1_Gtf-like"/>
    <property type="match status" value="1"/>
</dbReference>
<dbReference type="InterPro" id="IPR002213">
    <property type="entry name" value="UDP_glucos_trans"/>
</dbReference>
<organism evidence="6 7">
    <name type="scientific">Striga asiatica</name>
    <name type="common">Asiatic witchweed</name>
    <name type="synonym">Buchnera asiatica</name>
    <dbReference type="NCBI Taxonomy" id="4170"/>
    <lineage>
        <taxon>Eukaryota</taxon>
        <taxon>Viridiplantae</taxon>
        <taxon>Streptophyta</taxon>
        <taxon>Embryophyta</taxon>
        <taxon>Tracheophyta</taxon>
        <taxon>Spermatophyta</taxon>
        <taxon>Magnoliopsida</taxon>
        <taxon>eudicotyledons</taxon>
        <taxon>Gunneridae</taxon>
        <taxon>Pentapetalae</taxon>
        <taxon>asterids</taxon>
        <taxon>lamiids</taxon>
        <taxon>Lamiales</taxon>
        <taxon>Orobanchaceae</taxon>
        <taxon>Buchnereae</taxon>
        <taxon>Striga</taxon>
    </lineage>
</organism>
<evidence type="ECO:0000313" key="7">
    <source>
        <dbReference type="Proteomes" id="UP000325081"/>
    </source>
</evidence>
<protein>
    <recommendedName>
        <fullName evidence="5">Glycosyltransferase</fullName>
        <ecNumber evidence="5">2.4.1.-</ecNumber>
    </recommendedName>
</protein>
<proteinExistence type="inferred from homology"/>
<keyword evidence="3 4" id="KW-0808">Transferase</keyword>
<dbReference type="AlphaFoldDB" id="A0A5A7RHH5"/>
<evidence type="ECO:0000256" key="4">
    <source>
        <dbReference type="RuleBase" id="RU003718"/>
    </source>
</evidence>
<evidence type="ECO:0000256" key="5">
    <source>
        <dbReference type="RuleBase" id="RU362057"/>
    </source>
</evidence>
<dbReference type="InterPro" id="IPR035595">
    <property type="entry name" value="UDP_glycos_trans_CS"/>
</dbReference>
<keyword evidence="7" id="KW-1185">Reference proteome</keyword>
<dbReference type="SUPFAM" id="SSF53756">
    <property type="entry name" value="UDP-Glycosyltransferase/glycogen phosphorylase"/>
    <property type="match status" value="1"/>
</dbReference>
<dbReference type="Proteomes" id="UP000325081">
    <property type="component" value="Unassembled WGS sequence"/>
</dbReference>
<comment type="similarity">
    <text evidence="1 4">Belongs to the UDP-glycosyltransferase family.</text>
</comment>
<comment type="caution">
    <text evidence="6">The sequence shown here is derived from an EMBL/GenBank/DDBJ whole genome shotgun (WGS) entry which is preliminary data.</text>
</comment>
<name>A0A5A7RHH5_STRAF</name>
<gene>
    <name evidence="6" type="ORF">STAS_34337</name>
</gene>
<dbReference type="GO" id="GO:0035251">
    <property type="term" value="F:UDP-glucosyltransferase activity"/>
    <property type="evidence" value="ECO:0007669"/>
    <property type="project" value="TreeGrafter"/>
</dbReference>
<evidence type="ECO:0000313" key="6">
    <source>
        <dbReference type="EMBL" id="GER56601.1"/>
    </source>
</evidence>